<dbReference type="AlphaFoldDB" id="A0AAD9HR50"/>
<dbReference type="EMBL" id="MU842825">
    <property type="protein sequence ID" value="KAK2032987.1"/>
    <property type="molecule type" value="Genomic_DNA"/>
</dbReference>
<evidence type="ECO:0000256" key="1">
    <source>
        <dbReference type="SAM" id="SignalP"/>
    </source>
</evidence>
<keyword evidence="3" id="KW-1185">Reference proteome</keyword>
<accession>A0AAD9HR50</accession>
<name>A0AAD9HR50_9PEZI</name>
<feature type="chain" id="PRO_5042110703" evidence="1">
    <location>
        <begin position="17"/>
        <end position="197"/>
    </location>
</feature>
<organism evidence="2 3">
    <name type="scientific">Colletotrichum zoysiae</name>
    <dbReference type="NCBI Taxonomy" id="1216348"/>
    <lineage>
        <taxon>Eukaryota</taxon>
        <taxon>Fungi</taxon>
        <taxon>Dikarya</taxon>
        <taxon>Ascomycota</taxon>
        <taxon>Pezizomycotina</taxon>
        <taxon>Sordariomycetes</taxon>
        <taxon>Hypocreomycetidae</taxon>
        <taxon>Glomerellales</taxon>
        <taxon>Glomerellaceae</taxon>
        <taxon>Colletotrichum</taxon>
        <taxon>Colletotrichum graminicola species complex</taxon>
    </lineage>
</organism>
<comment type="caution">
    <text evidence="2">The sequence shown here is derived from an EMBL/GenBank/DDBJ whole genome shotgun (WGS) entry which is preliminary data.</text>
</comment>
<sequence length="197" mass="21058">MHYSVTLMAFASLALGLPAGLTGYKLLPRDGECGSLNKIPLSPDPSHSSYTFTLDPSVQQVVSNNTQNGMSFNTIWVDQYCNKFGGDGGYEAHNKGFTNITEFGPDSKYDVATDKCEDGESRSPLSYTIGLCHGDGTECTTNSPWAQCGTPGIAGDYRAFCAVTEPDGGNPKAISLTDPTAWSCEVCTTSSRYCTWG</sequence>
<protein>
    <submittedName>
        <fullName evidence="2">Uncharacterized protein</fullName>
    </submittedName>
</protein>
<evidence type="ECO:0000313" key="2">
    <source>
        <dbReference type="EMBL" id="KAK2032987.1"/>
    </source>
</evidence>
<evidence type="ECO:0000313" key="3">
    <source>
        <dbReference type="Proteomes" id="UP001232148"/>
    </source>
</evidence>
<feature type="signal peptide" evidence="1">
    <location>
        <begin position="1"/>
        <end position="16"/>
    </location>
</feature>
<dbReference type="Proteomes" id="UP001232148">
    <property type="component" value="Unassembled WGS sequence"/>
</dbReference>
<reference evidence="2" key="1">
    <citation type="submission" date="2021-06" db="EMBL/GenBank/DDBJ databases">
        <title>Comparative genomics, transcriptomics and evolutionary studies reveal genomic signatures of adaptation to plant cell wall in hemibiotrophic fungi.</title>
        <authorList>
            <consortium name="DOE Joint Genome Institute"/>
            <person name="Baroncelli R."/>
            <person name="Diaz J.F."/>
            <person name="Benocci T."/>
            <person name="Peng M."/>
            <person name="Battaglia E."/>
            <person name="Haridas S."/>
            <person name="Andreopoulos W."/>
            <person name="Labutti K."/>
            <person name="Pangilinan J."/>
            <person name="Floch G.L."/>
            <person name="Makela M.R."/>
            <person name="Henrissat B."/>
            <person name="Grigoriev I.V."/>
            <person name="Crouch J.A."/>
            <person name="De Vries R.P."/>
            <person name="Sukno S.A."/>
            <person name="Thon M.R."/>
        </authorList>
    </citation>
    <scope>NUCLEOTIDE SEQUENCE</scope>
    <source>
        <strain evidence="2">MAFF235873</strain>
    </source>
</reference>
<gene>
    <name evidence="2" type="ORF">LX32DRAFT_670689</name>
</gene>
<keyword evidence="1" id="KW-0732">Signal</keyword>
<proteinExistence type="predicted"/>